<dbReference type="GO" id="GO:0006952">
    <property type="term" value="P:defense response"/>
    <property type="evidence" value="ECO:0007669"/>
    <property type="project" value="InterPro"/>
</dbReference>
<dbReference type="EMBL" id="CM018042">
    <property type="protein sequence ID" value="KAA8532364.1"/>
    <property type="molecule type" value="Genomic_DNA"/>
</dbReference>
<keyword evidence="3" id="KW-0732">Signal</keyword>
<keyword evidence="4" id="KW-1015">Disulfide bond</keyword>
<dbReference type="PROSITE" id="PS00940">
    <property type="entry name" value="GAMMA_THIONIN"/>
    <property type="match status" value="1"/>
</dbReference>
<accession>A0A5J5APX8</accession>
<evidence type="ECO:0000313" key="6">
    <source>
        <dbReference type="EMBL" id="KAA8532364.1"/>
    </source>
</evidence>
<feature type="domain" description="Knottins-like" evidence="5">
    <location>
        <begin position="77"/>
        <end position="122"/>
    </location>
</feature>
<comment type="subcellular location">
    <subcellularLocation>
        <location evidence="1">Secreted</location>
    </subcellularLocation>
</comment>
<evidence type="ECO:0000313" key="7">
    <source>
        <dbReference type="Proteomes" id="UP000325577"/>
    </source>
</evidence>
<dbReference type="CDD" id="cd00107">
    <property type="entry name" value="Knot1"/>
    <property type="match status" value="1"/>
</dbReference>
<keyword evidence="7" id="KW-1185">Reference proteome</keyword>
<dbReference type="PRINTS" id="PR00288">
    <property type="entry name" value="PUROTHIONIN"/>
</dbReference>
<reference evidence="6 7" key="1">
    <citation type="submission" date="2019-09" db="EMBL/GenBank/DDBJ databases">
        <title>A chromosome-level genome assembly of the Chinese tupelo Nyssa sinensis.</title>
        <authorList>
            <person name="Yang X."/>
            <person name="Kang M."/>
            <person name="Yang Y."/>
            <person name="Xiong H."/>
            <person name="Wang M."/>
            <person name="Zhang Z."/>
            <person name="Wang Z."/>
            <person name="Wu H."/>
            <person name="Ma T."/>
            <person name="Liu J."/>
            <person name="Xi Z."/>
        </authorList>
    </citation>
    <scope>NUCLEOTIDE SEQUENCE [LARGE SCALE GENOMIC DNA]</scope>
    <source>
        <strain evidence="6">J267</strain>
        <tissue evidence="6">Leaf</tissue>
    </source>
</reference>
<sequence>MITRAVGISIECNSYIIPVNQTTPPCFCSLSSSLCLTFANALSLLMERSMRVFSAAFVLLMLLMATEMGPMVAEARTCESQSHRFKGACVSTTNCASVCQTEGFHGGHCRGFRRRCFCTKHC</sequence>
<dbReference type="OrthoDB" id="1063609at2759"/>
<evidence type="ECO:0000256" key="3">
    <source>
        <dbReference type="ARBA" id="ARBA00022729"/>
    </source>
</evidence>
<dbReference type="InterPro" id="IPR008176">
    <property type="entry name" value="Defensin_plant"/>
</dbReference>
<protein>
    <recommendedName>
        <fullName evidence="5">Knottins-like domain-containing protein</fullName>
    </recommendedName>
</protein>
<organism evidence="6 7">
    <name type="scientific">Nyssa sinensis</name>
    <dbReference type="NCBI Taxonomy" id="561372"/>
    <lineage>
        <taxon>Eukaryota</taxon>
        <taxon>Viridiplantae</taxon>
        <taxon>Streptophyta</taxon>
        <taxon>Embryophyta</taxon>
        <taxon>Tracheophyta</taxon>
        <taxon>Spermatophyta</taxon>
        <taxon>Magnoliopsida</taxon>
        <taxon>eudicotyledons</taxon>
        <taxon>Gunneridae</taxon>
        <taxon>Pentapetalae</taxon>
        <taxon>asterids</taxon>
        <taxon>Cornales</taxon>
        <taxon>Nyssaceae</taxon>
        <taxon>Nyssa</taxon>
    </lineage>
</organism>
<dbReference type="PANTHER" id="PTHR33147">
    <property type="entry name" value="DEFENSIN-LIKE PROTEIN 1"/>
    <property type="match status" value="1"/>
</dbReference>
<evidence type="ECO:0000259" key="5">
    <source>
        <dbReference type="SMART" id="SM00505"/>
    </source>
</evidence>
<name>A0A5J5APX8_9ASTE</name>
<gene>
    <name evidence="6" type="ORF">F0562_032381</name>
</gene>
<dbReference type="GO" id="GO:0005576">
    <property type="term" value="C:extracellular region"/>
    <property type="evidence" value="ECO:0007669"/>
    <property type="project" value="UniProtKB-SubCell"/>
</dbReference>
<evidence type="ECO:0000256" key="4">
    <source>
        <dbReference type="ARBA" id="ARBA00023157"/>
    </source>
</evidence>
<dbReference type="SMART" id="SM00505">
    <property type="entry name" value="Knot1"/>
    <property type="match status" value="1"/>
</dbReference>
<evidence type="ECO:0000256" key="2">
    <source>
        <dbReference type="ARBA" id="ARBA00022525"/>
    </source>
</evidence>
<evidence type="ECO:0000256" key="1">
    <source>
        <dbReference type="ARBA" id="ARBA00004613"/>
    </source>
</evidence>
<dbReference type="Proteomes" id="UP000325577">
    <property type="component" value="Linkage Group LG19"/>
</dbReference>
<dbReference type="SUPFAM" id="SSF57095">
    <property type="entry name" value="Scorpion toxin-like"/>
    <property type="match status" value="1"/>
</dbReference>
<dbReference type="InterPro" id="IPR003614">
    <property type="entry name" value="Knottins"/>
</dbReference>
<dbReference type="Gene3D" id="3.30.30.10">
    <property type="entry name" value="Knottin, scorpion toxin-like"/>
    <property type="match status" value="1"/>
</dbReference>
<dbReference type="Pfam" id="PF00304">
    <property type="entry name" value="Gamma-thionin"/>
    <property type="match status" value="1"/>
</dbReference>
<proteinExistence type="predicted"/>
<keyword evidence="2" id="KW-0964">Secreted</keyword>
<dbReference type="InterPro" id="IPR036574">
    <property type="entry name" value="Scorpion_toxin-like_sf"/>
</dbReference>
<dbReference type="AlphaFoldDB" id="A0A5J5APX8"/>
<dbReference type="PANTHER" id="PTHR33147:SF39">
    <property type="entry name" value="DRO1 PROTEIN-RELATED"/>
    <property type="match status" value="1"/>
</dbReference>